<dbReference type="Proteomes" id="UP000249754">
    <property type="component" value="Unassembled WGS sequence"/>
</dbReference>
<accession>A0A327S5U7</accession>
<comment type="caution">
    <text evidence="1">The sequence shown here is derived from an EMBL/GenBank/DDBJ whole genome shotgun (WGS) entry which is preliminary data.</text>
</comment>
<sequence>MAGEIESMLPHNIAALMHGVAELTVTMMLEKTGAMKIGISKQEAYRQYGRPRVDRWIRERKIRKTKKDNWEITRSLLESLRIAEDNPSFNSIKVRL</sequence>
<dbReference type="AlphaFoldDB" id="A0A327S5U7"/>
<proteinExistence type="predicted"/>
<dbReference type="EMBL" id="QLLR01000032">
    <property type="protein sequence ID" value="RAJ24291.1"/>
    <property type="molecule type" value="Genomic_DNA"/>
</dbReference>
<gene>
    <name evidence="1" type="ORF">LY11_04464</name>
</gene>
<reference evidence="1 2" key="1">
    <citation type="submission" date="2018-06" db="EMBL/GenBank/DDBJ databases">
        <title>Genomic Encyclopedia of Archaeal and Bacterial Type Strains, Phase II (KMG-II): from individual species to whole genera.</title>
        <authorList>
            <person name="Goeker M."/>
        </authorList>
    </citation>
    <scope>NUCLEOTIDE SEQUENCE [LARGE SCALE GENOMIC DNA]</scope>
    <source>
        <strain evidence="1 2">DSM 14825</strain>
    </source>
</reference>
<name>A0A327S5U7_9SPHI</name>
<evidence type="ECO:0000313" key="1">
    <source>
        <dbReference type="EMBL" id="RAJ24291.1"/>
    </source>
</evidence>
<evidence type="ECO:0000313" key="2">
    <source>
        <dbReference type="Proteomes" id="UP000249754"/>
    </source>
</evidence>
<protein>
    <submittedName>
        <fullName evidence="1">Uncharacterized protein</fullName>
    </submittedName>
</protein>
<organism evidence="1 2">
    <name type="scientific">Pedobacter cryoconitis</name>
    <dbReference type="NCBI Taxonomy" id="188932"/>
    <lineage>
        <taxon>Bacteria</taxon>
        <taxon>Pseudomonadati</taxon>
        <taxon>Bacteroidota</taxon>
        <taxon>Sphingobacteriia</taxon>
        <taxon>Sphingobacteriales</taxon>
        <taxon>Sphingobacteriaceae</taxon>
        <taxon>Pedobacter</taxon>
    </lineage>
</organism>